<feature type="region of interest" description="Disordered" evidence="1">
    <location>
        <begin position="313"/>
        <end position="336"/>
    </location>
</feature>
<feature type="region of interest" description="Disordered" evidence="1">
    <location>
        <begin position="1"/>
        <end position="82"/>
    </location>
</feature>
<dbReference type="OrthoDB" id="3563447at2759"/>
<proteinExistence type="predicted"/>
<evidence type="ECO:0000313" key="3">
    <source>
        <dbReference type="Proteomes" id="UP000235371"/>
    </source>
</evidence>
<feature type="compositionally biased region" description="Polar residues" evidence="1">
    <location>
        <begin position="115"/>
        <end position="141"/>
    </location>
</feature>
<gene>
    <name evidence="2" type="ORF">K444DRAFT_388096</name>
</gene>
<protein>
    <submittedName>
        <fullName evidence="2">Uncharacterized protein</fullName>
    </submittedName>
</protein>
<keyword evidence="3" id="KW-1185">Reference proteome</keyword>
<accession>A0A2J6TCK5</accession>
<name>A0A2J6TCK5_9HELO</name>
<feature type="compositionally biased region" description="Basic and acidic residues" evidence="1">
    <location>
        <begin position="168"/>
        <end position="177"/>
    </location>
</feature>
<evidence type="ECO:0000256" key="1">
    <source>
        <dbReference type="SAM" id="MobiDB-lite"/>
    </source>
</evidence>
<feature type="compositionally biased region" description="Basic and acidic residues" evidence="1">
    <location>
        <begin position="63"/>
        <end position="79"/>
    </location>
</feature>
<reference evidence="2 3" key="1">
    <citation type="submission" date="2016-04" db="EMBL/GenBank/DDBJ databases">
        <title>A degradative enzymes factory behind the ericoid mycorrhizal symbiosis.</title>
        <authorList>
            <consortium name="DOE Joint Genome Institute"/>
            <person name="Martino E."/>
            <person name="Morin E."/>
            <person name="Grelet G."/>
            <person name="Kuo A."/>
            <person name="Kohler A."/>
            <person name="Daghino S."/>
            <person name="Barry K."/>
            <person name="Choi C."/>
            <person name="Cichocki N."/>
            <person name="Clum A."/>
            <person name="Copeland A."/>
            <person name="Hainaut M."/>
            <person name="Haridas S."/>
            <person name="Labutti K."/>
            <person name="Lindquist E."/>
            <person name="Lipzen A."/>
            <person name="Khouja H.-R."/>
            <person name="Murat C."/>
            <person name="Ohm R."/>
            <person name="Olson A."/>
            <person name="Spatafora J."/>
            <person name="Veneault-Fourrey C."/>
            <person name="Henrissat B."/>
            <person name="Grigoriev I."/>
            <person name="Martin F."/>
            <person name="Perotto S."/>
        </authorList>
    </citation>
    <scope>NUCLEOTIDE SEQUENCE [LARGE SCALE GENOMIC DNA]</scope>
    <source>
        <strain evidence="2 3">E</strain>
    </source>
</reference>
<dbReference type="AlphaFoldDB" id="A0A2J6TCK5"/>
<feature type="compositionally biased region" description="Low complexity" evidence="1">
    <location>
        <begin position="208"/>
        <end position="261"/>
    </location>
</feature>
<feature type="compositionally biased region" description="Basic and acidic residues" evidence="1">
    <location>
        <begin position="1"/>
        <end position="36"/>
    </location>
</feature>
<evidence type="ECO:0000313" key="2">
    <source>
        <dbReference type="EMBL" id="PMD60733.1"/>
    </source>
</evidence>
<dbReference type="InParanoid" id="A0A2J6TCK5"/>
<dbReference type="Proteomes" id="UP000235371">
    <property type="component" value="Unassembled WGS sequence"/>
</dbReference>
<dbReference type="GeneID" id="36580493"/>
<feature type="region of interest" description="Disordered" evidence="1">
    <location>
        <begin position="115"/>
        <end position="261"/>
    </location>
</feature>
<feature type="compositionally biased region" description="Polar residues" evidence="1">
    <location>
        <begin position="37"/>
        <end position="48"/>
    </location>
</feature>
<dbReference type="EMBL" id="KZ613788">
    <property type="protein sequence ID" value="PMD60733.1"/>
    <property type="molecule type" value="Genomic_DNA"/>
</dbReference>
<feature type="compositionally biased region" description="Basic and acidic residues" evidence="1">
    <location>
        <begin position="146"/>
        <end position="156"/>
    </location>
</feature>
<sequence length="355" mass="39048">MSSRTRREREGHSKRDGRERRRHTETGNRHERHSESIPRSYNDGTDSFFSPADGDLAGTMARLEVDPNSRGKGKGKQEEPAWSGWTWSDQRSCYYRARLKQSGEYEYEFSEAYTTAPGSVSGSQEASVSPTPQHSQSYSSEAQEEPPTRHPAESHHTLQTGTYPLGDSSHDDREYDSTGRSSVYNAEDNPSAGGPSEYYPPGHPGYPPASSSYLSASSSYPPTSSDTSSTYPPSGYTSPQHYQSGSTAASTAYSGSYDSGYPMTGRSMGSYSMSYGLGSQWPDDQFPPVFVPPPDCDCDPKRPGEKLCGVIIWPEQPTPDDGKVTDDPYQSSRPTATEKLVVRVRNHQSLNLLIS</sequence>
<organism evidence="2 3">
    <name type="scientific">Hyaloscypha bicolor E</name>
    <dbReference type="NCBI Taxonomy" id="1095630"/>
    <lineage>
        <taxon>Eukaryota</taxon>
        <taxon>Fungi</taxon>
        <taxon>Dikarya</taxon>
        <taxon>Ascomycota</taxon>
        <taxon>Pezizomycotina</taxon>
        <taxon>Leotiomycetes</taxon>
        <taxon>Helotiales</taxon>
        <taxon>Hyaloscyphaceae</taxon>
        <taxon>Hyaloscypha</taxon>
        <taxon>Hyaloscypha bicolor</taxon>
    </lineage>
</organism>
<dbReference type="RefSeq" id="XP_024737637.1">
    <property type="nucleotide sequence ID" value="XM_024872412.1"/>
</dbReference>